<evidence type="ECO:0000256" key="5">
    <source>
        <dbReference type="ARBA" id="ARBA00022777"/>
    </source>
</evidence>
<sequence>MPTAQPLMTGDPRRLGEYALSGRLGAGGQGLVYLGWRDGEAYAVKLLHGTLGDERAAFLREVELAKHVARFCTAQVIEAGFDEGRPYIVSEYVDGPSLHREVVLTGPRRGAALERLAVSTATALAAIHRAGIVHRDFKPQNVLLGVDGPRVIDFGLARALDAAATVSGRGVGTPAYMAPEQITALAVTGAADVFSWGATMCFAANGSAPFGQDSVAPVLHRILTAPPELGRLDGWLRELVAACLDKDARNRPTSSELLLALLGDAGDGVPAVLRGRPSASVGPRSSWDDDVPVVPAGPVAPGMALAEPEATGAPHAYHLASPAPDPGTTDGGAQDGRASGGGVPEGQVSADPAREGGAQDGSGAHSFPVGAGGRGASGGGRGWVAGALQDGGWLRAALAVSAALLVTAVVLLTVIAPTLGRVGAASQAVAAPPRSTVTVTPADGGTRTRRTPETSAPPRKTGDTRKAGETQGGTRPASGLKPPATRPAPGGTATPAAPVTVAVPPLEGLDRAAAARAIKRAGLASGGVTEVDSPQPVGRVLDSAPAAGAAAAKGTAVALTVSAGLEVPAVAGMSRDEAEAALTAAGLTAGPVTRSCSAGQDGRVLSSEPGAGTRVAGGTPVGLVVARDGAPVPPVTGRSLAEGRSELVAAGFTVRVRSRPVEDASRVDVILAQSVRAGTCAGPGTTVVVTVGVATQSEPEPDDPGDPGRTPPSAD</sequence>
<organism evidence="12 13">
    <name type="scientific">Nonomuraea pusilla</name>
    <dbReference type="NCBI Taxonomy" id="46177"/>
    <lineage>
        <taxon>Bacteria</taxon>
        <taxon>Bacillati</taxon>
        <taxon>Actinomycetota</taxon>
        <taxon>Actinomycetes</taxon>
        <taxon>Streptosporangiales</taxon>
        <taxon>Streptosporangiaceae</taxon>
        <taxon>Nonomuraea</taxon>
    </lineage>
</organism>
<dbReference type="InterPro" id="IPR000719">
    <property type="entry name" value="Prot_kinase_dom"/>
</dbReference>
<dbReference type="CDD" id="cd14014">
    <property type="entry name" value="STKc_PknB_like"/>
    <property type="match status" value="1"/>
</dbReference>
<dbReference type="Proteomes" id="UP000198953">
    <property type="component" value="Unassembled WGS sequence"/>
</dbReference>
<gene>
    <name evidence="12" type="ORF">SAMN05660976_02898</name>
</gene>
<evidence type="ECO:0000256" key="1">
    <source>
        <dbReference type="ARBA" id="ARBA00012513"/>
    </source>
</evidence>
<dbReference type="InterPro" id="IPR008271">
    <property type="entry name" value="Ser/Thr_kinase_AS"/>
</dbReference>
<keyword evidence="13" id="KW-1185">Reference proteome</keyword>
<proteinExistence type="predicted"/>
<feature type="region of interest" description="Disordered" evidence="9">
    <location>
        <begin position="695"/>
        <end position="715"/>
    </location>
</feature>
<dbReference type="GO" id="GO:0004674">
    <property type="term" value="F:protein serine/threonine kinase activity"/>
    <property type="evidence" value="ECO:0007669"/>
    <property type="project" value="UniProtKB-KW"/>
</dbReference>
<comment type="catalytic activity">
    <reaction evidence="7">
        <text>L-threonyl-[protein] + ATP = O-phospho-L-threonyl-[protein] + ADP + H(+)</text>
        <dbReference type="Rhea" id="RHEA:46608"/>
        <dbReference type="Rhea" id="RHEA-COMP:11060"/>
        <dbReference type="Rhea" id="RHEA-COMP:11605"/>
        <dbReference type="ChEBI" id="CHEBI:15378"/>
        <dbReference type="ChEBI" id="CHEBI:30013"/>
        <dbReference type="ChEBI" id="CHEBI:30616"/>
        <dbReference type="ChEBI" id="CHEBI:61977"/>
        <dbReference type="ChEBI" id="CHEBI:456216"/>
        <dbReference type="EC" id="2.7.11.1"/>
    </reaction>
</comment>
<dbReference type="PROSITE" id="PS00108">
    <property type="entry name" value="PROTEIN_KINASE_ST"/>
    <property type="match status" value="1"/>
</dbReference>
<feature type="compositionally biased region" description="Gly residues" evidence="9">
    <location>
        <begin position="329"/>
        <end position="344"/>
    </location>
</feature>
<evidence type="ECO:0000256" key="7">
    <source>
        <dbReference type="ARBA" id="ARBA00047899"/>
    </source>
</evidence>
<dbReference type="Pfam" id="PF00069">
    <property type="entry name" value="Pkinase"/>
    <property type="match status" value="1"/>
</dbReference>
<feature type="compositionally biased region" description="Low complexity" evidence="9">
    <location>
        <begin position="487"/>
        <end position="498"/>
    </location>
</feature>
<reference evidence="12 13" key="1">
    <citation type="submission" date="2016-10" db="EMBL/GenBank/DDBJ databases">
        <authorList>
            <person name="de Groot N.N."/>
        </authorList>
    </citation>
    <scope>NUCLEOTIDE SEQUENCE [LARGE SCALE GENOMIC DNA]</scope>
    <source>
        <strain evidence="12 13">DSM 43357</strain>
    </source>
</reference>
<evidence type="ECO:0000256" key="6">
    <source>
        <dbReference type="ARBA" id="ARBA00022840"/>
    </source>
</evidence>
<feature type="compositionally biased region" description="Low complexity" evidence="9">
    <location>
        <begin position="292"/>
        <end position="302"/>
    </location>
</feature>
<dbReference type="SUPFAM" id="SSF56112">
    <property type="entry name" value="Protein kinase-like (PK-like)"/>
    <property type="match status" value="1"/>
</dbReference>
<feature type="region of interest" description="Disordered" evidence="9">
    <location>
        <begin position="274"/>
        <end position="374"/>
    </location>
</feature>
<protein>
    <recommendedName>
        <fullName evidence="1">non-specific serine/threonine protein kinase</fullName>
        <ecNumber evidence="1">2.7.11.1</ecNumber>
    </recommendedName>
</protein>
<evidence type="ECO:0000256" key="8">
    <source>
        <dbReference type="ARBA" id="ARBA00048679"/>
    </source>
</evidence>
<name>A0A1H7RSF8_9ACTN</name>
<evidence type="ECO:0000259" key="10">
    <source>
        <dbReference type="PROSITE" id="PS50011"/>
    </source>
</evidence>
<keyword evidence="4" id="KW-0547">Nucleotide-binding</keyword>
<dbReference type="Pfam" id="PF03793">
    <property type="entry name" value="PASTA"/>
    <property type="match status" value="3"/>
</dbReference>
<dbReference type="InterPro" id="IPR005543">
    <property type="entry name" value="PASTA_dom"/>
</dbReference>
<dbReference type="STRING" id="46177.SAMN05660976_02898"/>
<dbReference type="PANTHER" id="PTHR43289:SF34">
    <property type="entry name" value="SERINE_THREONINE-PROTEIN KINASE YBDM-RELATED"/>
    <property type="match status" value="1"/>
</dbReference>
<dbReference type="PANTHER" id="PTHR43289">
    <property type="entry name" value="MITOGEN-ACTIVATED PROTEIN KINASE KINASE KINASE 20-RELATED"/>
    <property type="match status" value="1"/>
</dbReference>
<comment type="catalytic activity">
    <reaction evidence="8">
        <text>L-seryl-[protein] + ATP = O-phospho-L-seryl-[protein] + ADP + H(+)</text>
        <dbReference type="Rhea" id="RHEA:17989"/>
        <dbReference type="Rhea" id="RHEA-COMP:9863"/>
        <dbReference type="Rhea" id="RHEA-COMP:11604"/>
        <dbReference type="ChEBI" id="CHEBI:15378"/>
        <dbReference type="ChEBI" id="CHEBI:29999"/>
        <dbReference type="ChEBI" id="CHEBI:30616"/>
        <dbReference type="ChEBI" id="CHEBI:83421"/>
        <dbReference type="ChEBI" id="CHEBI:456216"/>
        <dbReference type="EC" id="2.7.11.1"/>
    </reaction>
</comment>
<dbReference type="PROSITE" id="PS50011">
    <property type="entry name" value="PROTEIN_KINASE_DOM"/>
    <property type="match status" value="1"/>
</dbReference>
<keyword evidence="5 12" id="KW-0418">Kinase</keyword>
<feature type="domain" description="PASTA" evidence="11">
    <location>
        <begin position="561"/>
        <end position="627"/>
    </location>
</feature>
<dbReference type="PROSITE" id="PS51178">
    <property type="entry name" value="PASTA"/>
    <property type="match status" value="2"/>
</dbReference>
<keyword evidence="3" id="KW-0808">Transferase</keyword>
<keyword evidence="6" id="KW-0067">ATP-binding</keyword>
<feature type="region of interest" description="Disordered" evidence="9">
    <location>
        <begin position="425"/>
        <end position="498"/>
    </location>
</feature>
<evidence type="ECO:0000256" key="3">
    <source>
        <dbReference type="ARBA" id="ARBA00022679"/>
    </source>
</evidence>
<evidence type="ECO:0000256" key="4">
    <source>
        <dbReference type="ARBA" id="ARBA00022741"/>
    </source>
</evidence>
<dbReference type="Gene3D" id="3.30.10.20">
    <property type="match status" value="3"/>
</dbReference>
<dbReference type="GO" id="GO:0005524">
    <property type="term" value="F:ATP binding"/>
    <property type="evidence" value="ECO:0007669"/>
    <property type="project" value="UniProtKB-KW"/>
</dbReference>
<dbReference type="EC" id="2.7.11.1" evidence="1"/>
<feature type="domain" description="PASTA" evidence="11">
    <location>
        <begin position="629"/>
        <end position="693"/>
    </location>
</feature>
<keyword evidence="2 12" id="KW-0723">Serine/threonine-protein kinase</keyword>
<dbReference type="InterPro" id="IPR011009">
    <property type="entry name" value="Kinase-like_dom_sf"/>
</dbReference>
<evidence type="ECO:0000256" key="2">
    <source>
        <dbReference type="ARBA" id="ARBA00022527"/>
    </source>
</evidence>
<dbReference type="RefSeq" id="WP_143078660.1">
    <property type="nucleotide sequence ID" value="NZ_FOBF01000006.1"/>
</dbReference>
<accession>A0A1H7RSF8</accession>
<dbReference type="Gene3D" id="1.10.510.10">
    <property type="entry name" value="Transferase(Phosphotransferase) domain 1"/>
    <property type="match status" value="1"/>
</dbReference>
<evidence type="ECO:0000313" key="12">
    <source>
        <dbReference type="EMBL" id="SEL63146.1"/>
    </source>
</evidence>
<dbReference type="SMART" id="SM00740">
    <property type="entry name" value="PASTA"/>
    <property type="match status" value="3"/>
</dbReference>
<feature type="domain" description="Protein kinase" evidence="10">
    <location>
        <begin position="18"/>
        <end position="262"/>
    </location>
</feature>
<dbReference type="OrthoDB" id="3915799at2"/>
<evidence type="ECO:0000256" key="9">
    <source>
        <dbReference type="SAM" id="MobiDB-lite"/>
    </source>
</evidence>
<dbReference type="AlphaFoldDB" id="A0A1H7RSF8"/>
<dbReference type="CDD" id="cd06577">
    <property type="entry name" value="PASTA_pknB"/>
    <property type="match status" value="2"/>
</dbReference>
<evidence type="ECO:0000313" key="13">
    <source>
        <dbReference type="Proteomes" id="UP000198953"/>
    </source>
</evidence>
<evidence type="ECO:0000259" key="11">
    <source>
        <dbReference type="PROSITE" id="PS51178"/>
    </source>
</evidence>
<dbReference type="EMBL" id="FOBF01000006">
    <property type="protein sequence ID" value="SEL63146.1"/>
    <property type="molecule type" value="Genomic_DNA"/>
</dbReference>